<dbReference type="Proteomes" id="UP000660262">
    <property type="component" value="Unassembled WGS sequence"/>
</dbReference>
<protein>
    <submittedName>
        <fullName evidence="11">Cyclin-dependent serine/threonine protein kinase</fullName>
    </submittedName>
</protein>
<dbReference type="PROSITE" id="PS00107">
    <property type="entry name" value="PROTEIN_KINASE_ATP"/>
    <property type="match status" value="1"/>
</dbReference>
<keyword evidence="3 7" id="KW-0547">Nucleotide-binding</keyword>
<dbReference type="PANTHER" id="PTHR24349">
    <property type="entry name" value="SERINE/THREONINE-PROTEIN KINASE"/>
    <property type="match status" value="1"/>
</dbReference>
<feature type="compositionally biased region" description="Low complexity" evidence="8">
    <location>
        <begin position="54"/>
        <end position="72"/>
    </location>
</feature>
<keyword evidence="4 11" id="KW-0418">Kinase</keyword>
<dbReference type="PROSITE" id="PS50011">
    <property type="entry name" value="PROTEIN_KINASE_DOM"/>
    <property type="match status" value="1"/>
</dbReference>
<dbReference type="SUPFAM" id="SSF56112">
    <property type="entry name" value="Protein kinase-like (PK-like)"/>
    <property type="match status" value="1"/>
</dbReference>
<name>A0A830HZV5_9CHLO</name>
<keyword evidence="6 7" id="KW-0067">ATP-binding</keyword>
<dbReference type="SMART" id="SM00054">
    <property type="entry name" value="EFh"/>
    <property type="match status" value="4"/>
</dbReference>
<dbReference type="Pfam" id="PF00069">
    <property type="entry name" value="Pkinase"/>
    <property type="match status" value="1"/>
</dbReference>
<evidence type="ECO:0000256" key="4">
    <source>
        <dbReference type="ARBA" id="ARBA00022777"/>
    </source>
</evidence>
<evidence type="ECO:0000256" key="3">
    <source>
        <dbReference type="ARBA" id="ARBA00022741"/>
    </source>
</evidence>
<dbReference type="PROSITE" id="PS50222">
    <property type="entry name" value="EF_HAND_2"/>
    <property type="match status" value="2"/>
</dbReference>
<reference evidence="11" key="1">
    <citation type="submission" date="2020-10" db="EMBL/GenBank/DDBJ databases">
        <title>Unveiling of a novel bifunctional photoreceptor, Dualchrome1, isolated from a cosmopolitan green alga.</title>
        <authorList>
            <person name="Suzuki S."/>
            <person name="Kawachi M."/>
        </authorList>
    </citation>
    <scope>NUCLEOTIDE SEQUENCE</scope>
    <source>
        <strain evidence="11">NIES 2893</strain>
    </source>
</reference>
<dbReference type="InterPro" id="IPR017441">
    <property type="entry name" value="Protein_kinase_ATP_BS"/>
</dbReference>
<evidence type="ECO:0000256" key="6">
    <source>
        <dbReference type="ARBA" id="ARBA00022840"/>
    </source>
</evidence>
<dbReference type="CDD" id="cd00051">
    <property type="entry name" value="EFh"/>
    <property type="match status" value="1"/>
</dbReference>
<keyword evidence="12" id="KW-1185">Reference proteome</keyword>
<keyword evidence="1 11" id="KW-0723">Serine/threonine-protein kinase</keyword>
<feature type="domain" description="EF-hand" evidence="10">
    <location>
        <begin position="653"/>
        <end position="688"/>
    </location>
</feature>
<sequence length="753" mass="82262">MLTARMRLSPLREQWWLAMAAAASSGALFIGGSLGGTGAPPARADSDDDDDNLAATSTRASSATQVSTSAAAAASPSHDHSYHLTALPWSLSHVLRSFLSYGSQTRPSPLNCDGAQDSTPSSKCPPLPAPTRNVVWFGFKLDFDEKFELLEEIGQGAFGSVFRARARFGNTAPNSKHYAVKRISKESITSADAIEDMDREVDILATVGDGHPHVIRFRDSFEDENYVHIVMDLCRGGDLFEYIARAFSDHPNAKPSTVLTEATVRRLVKHMLRSLAHCHLNGVVSCDIKPENFLFSSNPALVSGGGVSGKITKSIGNVMGNVMGSKTDNDSSTSNFVKASRLLLVDFGLSRRFTPGRPLRRAVGTCYYVAPEVLRFEYGPESDVWSVGIITYLLLCGSVPFDGQSEKEVLQNVLAGKAAHGGESYLDVRKIESDPEHPLHGRSPECISFLAMLLERDPGRRASAALALSHPWITPHRTDMGVRERMLSLETASEGSLPRAPVGITATQSVTGPLRTRSGRVLDVEEGQDVDDLLSSVTIDAAVIQAIVSFSRETPFRKIALRSLAKLLPPDPAIDAQFEALDVTKSLTIKREDLRDVFLVLCKGNRSLHFTDDEVNTILKGVDLSTDGTIDYWEFIAAATNLHMVIEEVGEDRFMELAKEAFAKFDIDGTGSVTRAQWRNVLSTTRKCYRGGSDDTFVEAAFTEADVNGDGSITLQDFVNALRTSRDGWDPRSRYGYMKTPRKTMSGKWSRIA</sequence>
<organism evidence="11 12">
    <name type="scientific">Pycnococcus provasolii</name>
    <dbReference type="NCBI Taxonomy" id="41880"/>
    <lineage>
        <taxon>Eukaryota</taxon>
        <taxon>Viridiplantae</taxon>
        <taxon>Chlorophyta</taxon>
        <taxon>Pseudoscourfieldiophyceae</taxon>
        <taxon>Pseudoscourfieldiales</taxon>
        <taxon>Pycnococcaceae</taxon>
        <taxon>Pycnococcus</taxon>
    </lineage>
</organism>
<evidence type="ECO:0000256" key="8">
    <source>
        <dbReference type="SAM" id="MobiDB-lite"/>
    </source>
</evidence>
<feature type="domain" description="Protein kinase" evidence="9">
    <location>
        <begin position="147"/>
        <end position="473"/>
    </location>
</feature>
<keyword evidence="2" id="KW-0808">Transferase</keyword>
<dbReference type="SMART" id="SM00220">
    <property type="entry name" value="S_TKc"/>
    <property type="match status" value="1"/>
</dbReference>
<keyword evidence="5" id="KW-0106">Calcium</keyword>
<evidence type="ECO:0000256" key="5">
    <source>
        <dbReference type="ARBA" id="ARBA00022837"/>
    </source>
</evidence>
<gene>
    <name evidence="11" type="ORF">PPROV_001104100</name>
</gene>
<evidence type="ECO:0000313" key="12">
    <source>
        <dbReference type="Proteomes" id="UP000660262"/>
    </source>
</evidence>
<evidence type="ECO:0000259" key="9">
    <source>
        <dbReference type="PROSITE" id="PS50011"/>
    </source>
</evidence>
<dbReference type="PROSITE" id="PS00018">
    <property type="entry name" value="EF_HAND_1"/>
    <property type="match status" value="2"/>
</dbReference>
<evidence type="ECO:0000256" key="2">
    <source>
        <dbReference type="ARBA" id="ARBA00022679"/>
    </source>
</evidence>
<dbReference type="InterPro" id="IPR018247">
    <property type="entry name" value="EF_Hand_1_Ca_BS"/>
</dbReference>
<dbReference type="Gene3D" id="1.10.510.10">
    <property type="entry name" value="Transferase(Phosphotransferase) domain 1"/>
    <property type="match status" value="1"/>
</dbReference>
<evidence type="ECO:0000256" key="1">
    <source>
        <dbReference type="ARBA" id="ARBA00022527"/>
    </source>
</evidence>
<dbReference type="GO" id="GO:0004674">
    <property type="term" value="F:protein serine/threonine kinase activity"/>
    <property type="evidence" value="ECO:0007669"/>
    <property type="project" value="UniProtKB-KW"/>
</dbReference>
<dbReference type="InterPro" id="IPR011992">
    <property type="entry name" value="EF-hand-dom_pair"/>
</dbReference>
<dbReference type="Gene3D" id="3.30.200.20">
    <property type="entry name" value="Phosphorylase Kinase, domain 1"/>
    <property type="match status" value="1"/>
</dbReference>
<dbReference type="InterPro" id="IPR002048">
    <property type="entry name" value="EF_hand_dom"/>
</dbReference>
<evidence type="ECO:0000256" key="7">
    <source>
        <dbReference type="PROSITE-ProRule" id="PRU10141"/>
    </source>
</evidence>
<evidence type="ECO:0000259" key="10">
    <source>
        <dbReference type="PROSITE" id="PS50222"/>
    </source>
</evidence>
<dbReference type="GO" id="GO:0005509">
    <property type="term" value="F:calcium ion binding"/>
    <property type="evidence" value="ECO:0007669"/>
    <property type="project" value="InterPro"/>
</dbReference>
<dbReference type="InterPro" id="IPR000719">
    <property type="entry name" value="Prot_kinase_dom"/>
</dbReference>
<evidence type="ECO:0000313" key="11">
    <source>
        <dbReference type="EMBL" id="GHP12313.1"/>
    </source>
</evidence>
<dbReference type="Gene3D" id="1.10.238.10">
    <property type="entry name" value="EF-hand"/>
    <property type="match status" value="1"/>
</dbReference>
<comment type="caution">
    <text evidence="11">The sequence shown here is derived from an EMBL/GenBank/DDBJ whole genome shotgun (WGS) entry which is preliminary data.</text>
</comment>
<dbReference type="InterPro" id="IPR050205">
    <property type="entry name" value="CDPK_Ser/Thr_kinases"/>
</dbReference>
<dbReference type="EMBL" id="BNJQ01000040">
    <property type="protein sequence ID" value="GHP12313.1"/>
    <property type="molecule type" value="Genomic_DNA"/>
</dbReference>
<dbReference type="OrthoDB" id="40902at2759"/>
<proteinExistence type="predicted"/>
<dbReference type="SUPFAM" id="SSF47473">
    <property type="entry name" value="EF-hand"/>
    <property type="match status" value="1"/>
</dbReference>
<feature type="region of interest" description="Disordered" evidence="8">
    <location>
        <begin position="38"/>
        <end position="72"/>
    </location>
</feature>
<dbReference type="Pfam" id="PF13499">
    <property type="entry name" value="EF-hand_7"/>
    <property type="match status" value="2"/>
</dbReference>
<feature type="binding site" evidence="7">
    <location>
        <position position="181"/>
    </location>
    <ligand>
        <name>ATP</name>
        <dbReference type="ChEBI" id="CHEBI:30616"/>
    </ligand>
</feature>
<dbReference type="AlphaFoldDB" id="A0A830HZV5"/>
<feature type="domain" description="EF-hand" evidence="10">
    <location>
        <begin position="693"/>
        <end position="728"/>
    </location>
</feature>
<dbReference type="InterPro" id="IPR011009">
    <property type="entry name" value="Kinase-like_dom_sf"/>
</dbReference>
<dbReference type="GO" id="GO:0005524">
    <property type="term" value="F:ATP binding"/>
    <property type="evidence" value="ECO:0007669"/>
    <property type="project" value="UniProtKB-UniRule"/>
</dbReference>
<accession>A0A830HZV5</accession>